<keyword evidence="2 7" id="KW-0132">Cell division</keyword>
<dbReference type="GO" id="GO:0005886">
    <property type="term" value="C:plasma membrane"/>
    <property type="evidence" value="ECO:0007669"/>
    <property type="project" value="UniProtKB-SubCell"/>
</dbReference>
<comment type="similarity">
    <text evidence="7">Belongs to the FtsL family.</text>
</comment>
<dbReference type="InterPro" id="IPR007060">
    <property type="entry name" value="FtsL/DivIC"/>
</dbReference>
<keyword evidence="6 7" id="KW-0131">Cell cycle</keyword>
<dbReference type="GO" id="GO:0032153">
    <property type="term" value="C:cell division site"/>
    <property type="evidence" value="ECO:0007669"/>
    <property type="project" value="UniProtKB-UniRule"/>
</dbReference>
<protein>
    <recommendedName>
        <fullName evidence="7 8">Cell division protein FtsL</fullName>
    </recommendedName>
</protein>
<dbReference type="EMBL" id="JACOOL010000002">
    <property type="protein sequence ID" value="MBC5635868.1"/>
    <property type="molecule type" value="Genomic_DNA"/>
</dbReference>
<sequence length="122" mass="13960">MAANHARSWEQSYTSYQPQVEKKVVIRKKSWITKGEKMLYSFVATCLLIAGGFVVSYSSSMDTLNRNIQNLEQTIANQQVVNENLLFEIKDLSRPERITQFAKEHGFTIQAAEIKQANAFNQ</sequence>
<proteinExistence type="inferred from homology"/>
<keyword evidence="5 7" id="KW-0472">Membrane</keyword>
<evidence type="ECO:0000313" key="11">
    <source>
        <dbReference type="Proteomes" id="UP000637359"/>
    </source>
</evidence>
<dbReference type="InterPro" id="IPR011922">
    <property type="entry name" value="Cell_div_FtsL"/>
</dbReference>
<evidence type="ECO:0000256" key="2">
    <source>
        <dbReference type="ARBA" id="ARBA00022618"/>
    </source>
</evidence>
<evidence type="ECO:0000256" key="8">
    <source>
        <dbReference type="NCBIfam" id="TIGR02209"/>
    </source>
</evidence>
<dbReference type="Pfam" id="PF04977">
    <property type="entry name" value="DivIC"/>
    <property type="match status" value="1"/>
</dbReference>
<feature type="coiled-coil region" evidence="9">
    <location>
        <begin position="54"/>
        <end position="88"/>
    </location>
</feature>
<dbReference type="Proteomes" id="UP000637359">
    <property type="component" value="Unassembled WGS sequence"/>
</dbReference>
<keyword evidence="9" id="KW-0175">Coiled coil</keyword>
<evidence type="ECO:0000256" key="7">
    <source>
        <dbReference type="HAMAP-Rule" id="MF_00910"/>
    </source>
</evidence>
<keyword evidence="3 7" id="KW-0812">Transmembrane</keyword>
<keyword evidence="11" id="KW-1185">Reference proteome</keyword>
<evidence type="ECO:0000256" key="4">
    <source>
        <dbReference type="ARBA" id="ARBA00022989"/>
    </source>
</evidence>
<dbReference type="AlphaFoldDB" id="A0A923L3L1"/>
<evidence type="ECO:0000313" key="10">
    <source>
        <dbReference type="EMBL" id="MBC5635868.1"/>
    </source>
</evidence>
<feature type="transmembrane region" description="Helical" evidence="7">
    <location>
        <begin position="38"/>
        <end position="57"/>
    </location>
</feature>
<comment type="function">
    <text evidence="7">Essential cell division protein.</text>
</comment>
<gene>
    <name evidence="7 10" type="primary">ftsL</name>
    <name evidence="10" type="ORF">H8S33_03410</name>
</gene>
<dbReference type="RefSeq" id="WP_186868585.1">
    <property type="nucleotide sequence ID" value="NZ_JACOOL010000002.1"/>
</dbReference>
<name>A0A923L3L1_9BACI</name>
<reference evidence="10" key="1">
    <citation type="submission" date="2020-08" db="EMBL/GenBank/DDBJ databases">
        <title>Genome public.</title>
        <authorList>
            <person name="Liu C."/>
            <person name="Sun Q."/>
        </authorList>
    </citation>
    <scope>NUCLEOTIDE SEQUENCE</scope>
    <source>
        <strain evidence="10">BX22</strain>
    </source>
</reference>
<comment type="subcellular location">
    <subcellularLocation>
        <location evidence="7">Cell membrane</location>
        <topology evidence="7">Single-pass type II membrane protein</topology>
    </subcellularLocation>
    <text evidence="7">Localizes to the division septum where it forms a ring structure.</text>
</comment>
<dbReference type="HAMAP" id="MF_00910">
    <property type="entry name" value="FtsL"/>
    <property type="match status" value="1"/>
</dbReference>
<evidence type="ECO:0000256" key="1">
    <source>
        <dbReference type="ARBA" id="ARBA00022475"/>
    </source>
</evidence>
<dbReference type="NCBIfam" id="TIGR02209">
    <property type="entry name" value="ftsL_broad"/>
    <property type="match status" value="1"/>
</dbReference>
<organism evidence="10 11">
    <name type="scientific">Ornithinibacillus hominis</name>
    <dbReference type="NCBI Taxonomy" id="2763055"/>
    <lineage>
        <taxon>Bacteria</taxon>
        <taxon>Bacillati</taxon>
        <taxon>Bacillota</taxon>
        <taxon>Bacilli</taxon>
        <taxon>Bacillales</taxon>
        <taxon>Bacillaceae</taxon>
        <taxon>Ornithinibacillus</taxon>
    </lineage>
</organism>
<dbReference type="GO" id="GO:0043093">
    <property type="term" value="P:FtsZ-dependent cytokinesis"/>
    <property type="evidence" value="ECO:0007669"/>
    <property type="project" value="UniProtKB-UniRule"/>
</dbReference>
<evidence type="ECO:0000256" key="5">
    <source>
        <dbReference type="ARBA" id="ARBA00023136"/>
    </source>
</evidence>
<keyword evidence="1 7" id="KW-1003">Cell membrane</keyword>
<evidence type="ECO:0000256" key="6">
    <source>
        <dbReference type="ARBA" id="ARBA00023306"/>
    </source>
</evidence>
<comment type="caution">
    <text evidence="10">The sequence shown here is derived from an EMBL/GenBank/DDBJ whole genome shotgun (WGS) entry which is preliminary data.</text>
</comment>
<accession>A0A923L3L1</accession>
<evidence type="ECO:0000256" key="9">
    <source>
        <dbReference type="SAM" id="Coils"/>
    </source>
</evidence>
<evidence type="ECO:0000256" key="3">
    <source>
        <dbReference type="ARBA" id="ARBA00022692"/>
    </source>
</evidence>
<keyword evidence="4 7" id="KW-1133">Transmembrane helix</keyword>